<proteinExistence type="predicted"/>
<sequence>MPVYTNTTDNLKDFFEREVKANNYYFDPMILSEWIYGYRGDYIIEEYYPELLPLLKKATKAVPEATQADIITELISVSNKMFDEDYSVRFVNKKHEEWIKKYLQEQ</sequence>
<gene>
    <name evidence="1" type="ORF">METZ01_LOCUS458182</name>
</gene>
<name>A0A383AE35_9ZZZZ</name>
<evidence type="ECO:0000313" key="1">
    <source>
        <dbReference type="EMBL" id="SVE05328.1"/>
    </source>
</evidence>
<dbReference type="EMBL" id="UINC01190939">
    <property type="protein sequence ID" value="SVE05328.1"/>
    <property type="molecule type" value="Genomic_DNA"/>
</dbReference>
<accession>A0A383AE35</accession>
<organism evidence="1">
    <name type="scientific">marine metagenome</name>
    <dbReference type="NCBI Taxonomy" id="408172"/>
    <lineage>
        <taxon>unclassified sequences</taxon>
        <taxon>metagenomes</taxon>
        <taxon>ecological metagenomes</taxon>
    </lineage>
</organism>
<dbReference type="AlphaFoldDB" id="A0A383AE35"/>
<reference evidence="1" key="1">
    <citation type="submission" date="2018-05" db="EMBL/GenBank/DDBJ databases">
        <authorList>
            <person name="Lanie J.A."/>
            <person name="Ng W.-L."/>
            <person name="Kazmierczak K.M."/>
            <person name="Andrzejewski T.M."/>
            <person name="Davidsen T.M."/>
            <person name="Wayne K.J."/>
            <person name="Tettelin H."/>
            <person name="Glass J.I."/>
            <person name="Rusch D."/>
            <person name="Podicherti R."/>
            <person name="Tsui H.-C.T."/>
            <person name="Winkler M.E."/>
        </authorList>
    </citation>
    <scope>NUCLEOTIDE SEQUENCE</scope>
</reference>
<protein>
    <submittedName>
        <fullName evidence="1">Uncharacterized protein</fullName>
    </submittedName>
</protein>